<dbReference type="Pfam" id="PF01037">
    <property type="entry name" value="AsnC_trans_reg"/>
    <property type="match status" value="1"/>
</dbReference>
<gene>
    <name evidence="2" type="ORF">NUZ5A_50645</name>
</gene>
<dbReference type="RefSeq" id="WP_205099740.1">
    <property type="nucleotide sequence ID" value="NZ_CAJNAQ010000005.1"/>
</dbReference>
<dbReference type="EMBL" id="CAJNAQ010000005">
    <property type="protein sequence ID" value="CAE6497219.1"/>
    <property type="molecule type" value="Genomic_DNA"/>
</dbReference>
<dbReference type="SUPFAM" id="SSF54909">
    <property type="entry name" value="Dimeric alpha+beta barrel"/>
    <property type="match status" value="1"/>
</dbReference>
<sequence>MKHELDVINKIKSILNQTKLPHEVQGVFGVYDIVIKITATTDEELRNIVLEKLRKIEHIESAITMMVNEGSK</sequence>
<dbReference type="InterPro" id="IPR019887">
    <property type="entry name" value="Tscrpt_reg_AsnC/Lrp_C"/>
</dbReference>
<reference evidence="2" key="1">
    <citation type="submission" date="2021-02" db="EMBL/GenBank/DDBJ databases">
        <authorList>
            <person name="Han P."/>
        </authorList>
    </citation>
    <scope>NUCLEOTIDE SEQUENCE</scope>
    <source>
        <strain evidence="2">Candidatus Nitrosotenuis uzonensis 5A</strain>
    </source>
</reference>
<evidence type="ECO:0000259" key="1">
    <source>
        <dbReference type="Pfam" id="PF01037"/>
    </source>
</evidence>
<accession>A0A812F5J5</accession>
<comment type="caution">
    <text evidence="2">The sequence shown here is derived from an EMBL/GenBank/DDBJ whole genome shotgun (WGS) entry which is preliminary data.</text>
</comment>
<dbReference type="AlphaFoldDB" id="A0A812F5J5"/>
<proteinExistence type="predicted"/>
<protein>
    <submittedName>
        <fullName evidence="2">Transcriptional regulator, AsnC family</fullName>
    </submittedName>
</protein>
<dbReference type="Gene3D" id="3.30.70.920">
    <property type="match status" value="1"/>
</dbReference>
<dbReference type="Proteomes" id="UP000655759">
    <property type="component" value="Unassembled WGS sequence"/>
</dbReference>
<feature type="domain" description="Transcription regulator AsnC/Lrp ligand binding" evidence="1">
    <location>
        <begin position="23"/>
        <end position="67"/>
    </location>
</feature>
<organism evidence="2 3">
    <name type="scientific">Candidatus Nitrosotenuis uzonensis</name>
    <dbReference type="NCBI Taxonomy" id="1407055"/>
    <lineage>
        <taxon>Archaea</taxon>
        <taxon>Nitrososphaerota</taxon>
        <taxon>Candidatus Nitrosotenuis</taxon>
    </lineage>
</organism>
<dbReference type="InterPro" id="IPR011008">
    <property type="entry name" value="Dimeric_a/b-barrel"/>
</dbReference>
<evidence type="ECO:0000313" key="2">
    <source>
        <dbReference type="EMBL" id="CAE6497219.1"/>
    </source>
</evidence>
<name>A0A812F5J5_9ARCH</name>
<evidence type="ECO:0000313" key="3">
    <source>
        <dbReference type="Proteomes" id="UP000655759"/>
    </source>
</evidence>